<dbReference type="PANTHER" id="PTHR31562">
    <property type="entry name" value="PROTEIN CBG18972"/>
    <property type="match status" value="1"/>
</dbReference>
<reference evidence="2" key="1">
    <citation type="submission" date="2024-02" db="UniProtKB">
        <authorList>
            <consortium name="WormBaseParasite"/>
        </authorList>
    </citation>
    <scope>IDENTIFICATION</scope>
</reference>
<dbReference type="Proteomes" id="UP000887575">
    <property type="component" value="Unassembled WGS sequence"/>
</dbReference>
<protein>
    <submittedName>
        <fullName evidence="2">Uncharacterized protein</fullName>
    </submittedName>
</protein>
<dbReference type="Gene3D" id="3.90.550.10">
    <property type="entry name" value="Spore Coat Polysaccharide Biosynthesis Protein SpsA, Chain A"/>
    <property type="match status" value="1"/>
</dbReference>
<accession>A0AAF3EPJ2</accession>
<proteinExistence type="predicted"/>
<dbReference type="Pfam" id="PF03314">
    <property type="entry name" value="DUF273"/>
    <property type="match status" value="1"/>
</dbReference>
<dbReference type="AlphaFoldDB" id="A0AAF3EPJ2"/>
<organism evidence="1 2">
    <name type="scientific">Mesorhabditis belari</name>
    <dbReference type="NCBI Taxonomy" id="2138241"/>
    <lineage>
        <taxon>Eukaryota</taxon>
        <taxon>Metazoa</taxon>
        <taxon>Ecdysozoa</taxon>
        <taxon>Nematoda</taxon>
        <taxon>Chromadorea</taxon>
        <taxon>Rhabditida</taxon>
        <taxon>Rhabditina</taxon>
        <taxon>Rhabditomorpha</taxon>
        <taxon>Rhabditoidea</taxon>
        <taxon>Rhabditidae</taxon>
        <taxon>Mesorhabditinae</taxon>
        <taxon>Mesorhabditis</taxon>
    </lineage>
</organism>
<evidence type="ECO:0000313" key="2">
    <source>
        <dbReference type="WBParaSite" id="MBELARI_LOCUS15829"/>
    </source>
</evidence>
<dbReference type="WBParaSite" id="MBELARI_LOCUS15829">
    <property type="protein sequence ID" value="MBELARI_LOCUS15829"/>
    <property type="gene ID" value="MBELARI_LOCUS15829"/>
</dbReference>
<keyword evidence="1" id="KW-1185">Reference proteome</keyword>
<sequence>MNEFSKYETALASLRCYARMHNYEFRIAVSAHFLQCFTRDFMFARHCIVAEHLYIADYTLFLDADMAVVSPKRKIEEWIDPRFDLTLYERFINFEIAAGSYIAKNTKWTFDFLKKFAKYGDELEEKVVGSDNAALHMFLADELYPEMRDEFEPCRKAQQKVKWGIDLYVYEVCVRMTIGNQLYMKNVRMLRKGTGWVRDVWLADSRWSPDRDFILHGLQEARVENFTGQFVERAKLPWMRKAFYYKLFNKIPDIHKCYDPDYDFDLDERFIKSKAEVDEILREIKADVDESKWNFAGMLPNFIDF</sequence>
<dbReference type="InterPro" id="IPR004988">
    <property type="entry name" value="DUF273"/>
</dbReference>
<dbReference type="PANTHER" id="PTHR31562:SF9">
    <property type="entry name" value="GLYCOSYLTRANSFERASE FAMILY 8 PROTEIN"/>
    <property type="match status" value="1"/>
</dbReference>
<evidence type="ECO:0000313" key="1">
    <source>
        <dbReference type="Proteomes" id="UP000887575"/>
    </source>
</evidence>
<name>A0AAF3EPJ2_9BILA</name>
<dbReference type="InterPro" id="IPR029044">
    <property type="entry name" value="Nucleotide-diphossugar_trans"/>
</dbReference>